<dbReference type="InterPro" id="IPR023365">
    <property type="entry name" value="Sortase_dom-sf"/>
</dbReference>
<organism evidence="4 5">
    <name type="scientific">Paractinoplanes rhizophilus</name>
    <dbReference type="NCBI Taxonomy" id="1416877"/>
    <lineage>
        <taxon>Bacteria</taxon>
        <taxon>Bacillati</taxon>
        <taxon>Actinomycetota</taxon>
        <taxon>Actinomycetes</taxon>
        <taxon>Micromonosporales</taxon>
        <taxon>Micromonosporaceae</taxon>
        <taxon>Paractinoplanes</taxon>
    </lineage>
</organism>
<name>A0ABW2HTZ1_9ACTN</name>
<dbReference type="SUPFAM" id="SSF63817">
    <property type="entry name" value="Sortase"/>
    <property type="match status" value="1"/>
</dbReference>
<protein>
    <submittedName>
        <fullName evidence="4">Class F sortase</fullName>
    </submittedName>
</protein>
<reference evidence="5" key="1">
    <citation type="journal article" date="2019" name="Int. J. Syst. Evol. Microbiol.">
        <title>The Global Catalogue of Microorganisms (GCM) 10K type strain sequencing project: providing services to taxonomists for standard genome sequencing and annotation.</title>
        <authorList>
            <consortium name="The Broad Institute Genomics Platform"/>
            <consortium name="The Broad Institute Genome Sequencing Center for Infectious Disease"/>
            <person name="Wu L."/>
            <person name="Ma J."/>
        </authorList>
    </citation>
    <scope>NUCLEOTIDE SEQUENCE [LARGE SCALE GENOMIC DNA]</scope>
    <source>
        <strain evidence="5">XZYJT-10</strain>
    </source>
</reference>
<evidence type="ECO:0000313" key="5">
    <source>
        <dbReference type="Proteomes" id="UP001596548"/>
    </source>
</evidence>
<evidence type="ECO:0000256" key="3">
    <source>
        <dbReference type="SAM" id="Phobius"/>
    </source>
</evidence>
<dbReference type="RefSeq" id="WP_378968122.1">
    <property type="nucleotide sequence ID" value="NZ_JBHTBJ010000008.1"/>
</dbReference>
<proteinExistence type="predicted"/>
<evidence type="ECO:0000256" key="2">
    <source>
        <dbReference type="SAM" id="MobiDB-lite"/>
    </source>
</evidence>
<feature type="region of interest" description="Disordered" evidence="2">
    <location>
        <begin position="53"/>
        <end position="116"/>
    </location>
</feature>
<dbReference type="Gene3D" id="2.40.260.10">
    <property type="entry name" value="Sortase"/>
    <property type="match status" value="1"/>
</dbReference>
<feature type="region of interest" description="Disordered" evidence="2">
    <location>
        <begin position="1"/>
        <end position="33"/>
    </location>
</feature>
<dbReference type="Pfam" id="PF04203">
    <property type="entry name" value="Sortase"/>
    <property type="match status" value="1"/>
</dbReference>
<accession>A0ABW2HTZ1</accession>
<dbReference type="InterPro" id="IPR005754">
    <property type="entry name" value="Sortase"/>
</dbReference>
<comment type="caution">
    <text evidence="4">The sequence shown here is derived from an EMBL/GenBank/DDBJ whole genome shotgun (WGS) entry which is preliminary data.</text>
</comment>
<sequence>MDDEEVPAVGVAAVPGALSVPRRPPRARPIPPPPILFEAPILFAGPILVEGPAREPAPARERAAAREKALVKEEAPAKEKAAQGPSEKPPAIRAPAPTSAPAGAGPESRDEPRQPVRNRGLLKDLGRRAALPALAAALAAFVAGTTYFALATRATATQDPLPDLGRWAAAGRAREGAGNAARPSGDPFASADVVVSGAPTRVRIKAIGLDSALETLHIAENALQPPKRFDRAGWYADGTVPGDIGPAVIAGHVDSRAGPAVFYRLRELTVGDRIDVLRGGRTVSFVVTRTAWYPKRAFPTEEVYGPTPDRQLRLITCGGVFDHRLRSYRDNLVVYAVAG</sequence>
<dbReference type="InterPro" id="IPR042001">
    <property type="entry name" value="Sortase_F"/>
</dbReference>
<feature type="compositionally biased region" description="Basic and acidic residues" evidence="2">
    <location>
        <begin position="57"/>
        <end position="81"/>
    </location>
</feature>
<feature type="transmembrane region" description="Helical" evidence="3">
    <location>
        <begin position="129"/>
        <end position="150"/>
    </location>
</feature>
<gene>
    <name evidence="4" type="ORF">ACFQS1_14760</name>
</gene>
<keyword evidence="3" id="KW-0472">Membrane</keyword>
<evidence type="ECO:0000313" key="4">
    <source>
        <dbReference type="EMBL" id="MFC7275249.1"/>
    </source>
</evidence>
<evidence type="ECO:0000256" key="1">
    <source>
        <dbReference type="ARBA" id="ARBA00022801"/>
    </source>
</evidence>
<keyword evidence="3" id="KW-0812">Transmembrane</keyword>
<dbReference type="EMBL" id="JBHTBJ010000008">
    <property type="protein sequence ID" value="MFC7275249.1"/>
    <property type="molecule type" value="Genomic_DNA"/>
</dbReference>
<keyword evidence="1" id="KW-0378">Hydrolase</keyword>
<feature type="compositionally biased region" description="Low complexity" evidence="2">
    <location>
        <begin position="7"/>
        <end position="17"/>
    </location>
</feature>
<keyword evidence="5" id="KW-1185">Reference proteome</keyword>
<feature type="compositionally biased region" description="Low complexity" evidence="2">
    <location>
        <begin position="94"/>
        <end position="106"/>
    </location>
</feature>
<dbReference type="Proteomes" id="UP001596548">
    <property type="component" value="Unassembled WGS sequence"/>
</dbReference>
<keyword evidence="3" id="KW-1133">Transmembrane helix</keyword>
<dbReference type="CDD" id="cd05829">
    <property type="entry name" value="Sortase_F"/>
    <property type="match status" value="1"/>
</dbReference>